<name>A0A3D9FDM9_9SPHN</name>
<dbReference type="EMBL" id="QRDP01000004">
    <property type="protein sequence ID" value="RED15677.1"/>
    <property type="molecule type" value="Genomic_DNA"/>
</dbReference>
<proteinExistence type="predicted"/>
<feature type="domain" description="Serine aminopeptidase S33" evidence="1">
    <location>
        <begin position="43"/>
        <end position="139"/>
    </location>
</feature>
<dbReference type="Proteomes" id="UP000256310">
    <property type="component" value="Unassembled WGS sequence"/>
</dbReference>
<dbReference type="AlphaFoldDB" id="A0A3D9FDM9"/>
<evidence type="ECO:0000313" key="2">
    <source>
        <dbReference type="EMBL" id="RED15677.1"/>
    </source>
</evidence>
<accession>A0A3D9FDM9</accession>
<dbReference type="GO" id="GO:0016787">
    <property type="term" value="F:hydrolase activity"/>
    <property type="evidence" value="ECO:0007669"/>
    <property type="project" value="UniProtKB-KW"/>
</dbReference>
<dbReference type="InterPro" id="IPR022742">
    <property type="entry name" value="Hydrolase_4"/>
</dbReference>
<dbReference type="InterPro" id="IPR017531">
    <property type="entry name" value="Hydrolase-1_PEP"/>
</dbReference>
<sequence length="271" mass="28743">MRTQFAFDCKGDILAGALDAADGAVGVLVVTGGGQTRFGAHRGFAQLATFLAEAGYPVLRYDRRGVGDSSGEDPGFEASAPDLSAAVTAFRKEVPGLTHIVGFGLCDGATTLCLHHRECDIDAMLLANPWVVEAAANEPPPAAIKSHYRDQLLSFAGWKRLLTGGINYRKAISGILKLAKPRKVEGSLGQRVATALGASDAPAHIVLAKDDATAIGFDDEWRNGALAALSGESRFSCDMIETDAHSFARDGDFERYSNSCLRALKRFEAGL</sequence>
<dbReference type="RefSeq" id="WP_116235165.1">
    <property type="nucleotide sequence ID" value="NZ_QRDP01000004.1"/>
</dbReference>
<keyword evidence="3" id="KW-1185">Reference proteome</keyword>
<evidence type="ECO:0000313" key="3">
    <source>
        <dbReference type="Proteomes" id="UP000256310"/>
    </source>
</evidence>
<protein>
    <submittedName>
        <fullName evidence="2">Exosortase A-associated hydrolase 1</fullName>
    </submittedName>
</protein>
<organism evidence="2 3">
    <name type="scientific">Parasphingopyxis lamellibrachiae</name>
    <dbReference type="NCBI Taxonomy" id="680125"/>
    <lineage>
        <taxon>Bacteria</taxon>
        <taxon>Pseudomonadati</taxon>
        <taxon>Pseudomonadota</taxon>
        <taxon>Alphaproteobacteria</taxon>
        <taxon>Sphingomonadales</taxon>
        <taxon>Sphingomonadaceae</taxon>
        <taxon>Parasphingopyxis</taxon>
    </lineage>
</organism>
<dbReference type="SUPFAM" id="SSF53474">
    <property type="entry name" value="alpha/beta-Hydrolases"/>
    <property type="match status" value="1"/>
</dbReference>
<dbReference type="Gene3D" id="3.40.50.1820">
    <property type="entry name" value="alpha/beta hydrolase"/>
    <property type="match status" value="1"/>
</dbReference>
<dbReference type="Pfam" id="PF12146">
    <property type="entry name" value="Hydrolase_4"/>
    <property type="match status" value="1"/>
</dbReference>
<evidence type="ECO:0000259" key="1">
    <source>
        <dbReference type="Pfam" id="PF12146"/>
    </source>
</evidence>
<dbReference type="InterPro" id="IPR029058">
    <property type="entry name" value="AB_hydrolase_fold"/>
</dbReference>
<gene>
    <name evidence="2" type="ORF">DFR46_0676</name>
</gene>
<dbReference type="NCBIfam" id="TIGR03100">
    <property type="entry name" value="hydr1_PEP"/>
    <property type="match status" value="1"/>
</dbReference>
<keyword evidence="2" id="KW-0378">Hydrolase</keyword>
<dbReference type="OrthoDB" id="249225at2"/>
<reference evidence="2 3" key="1">
    <citation type="submission" date="2018-07" db="EMBL/GenBank/DDBJ databases">
        <title>Genomic Encyclopedia of Type Strains, Phase IV (KMG-IV): sequencing the most valuable type-strain genomes for metagenomic binning, comparative biology and taxonomic classification.</title>
        <authorList>
            <person name="Goeker M."/>
        </authorList>
    </citation>
    <scope>NUCLEOTIDE SEQUENCE [LARGE SCALE GENOMIC DNA]</scope>
    <source>
        <strain evidence="2 3">DSM 26725</strain>
    </source>
</reference>
<comment type="caution">
    <text evidence="2">The sequence shown here is derived from an EMBL/GenBank/DDBJ whole genome shotgun (WGS) entry which is preliminary data.</text>
</comment>